<evidence type="ECO:0008006" key="3">
    <source>
        <dbReference type="Google" id="ProtNLM"/>
    </source>
</evidence>
<protein>
    <recommendedName>
        <fullName evidence="3">Flp pilus-assembly TadG-like N-terminal domain-containing protein</fullName>
    </recommendedName>
</protein>
<dbReference type="Proteomes" id="UP001595937">
    <property type="component" value="Unassembled WGS sequence"/>
</dbReference>
<evidence type="ECO:0000313" key="2">
    <source>
        <dbReference type="Proteomes" id="UP001595937"/>
    </source>
</evidence>
<dbReference type="GeneID" id="303299075"/>
<organism evidence="1 2">
    <name type="scientific">Brachybacterium tyrofermentans</name>
    <dbReference type="NCBI Taxonomy" id="47848"/>
    <lineage>
        <taxon>Bacteria</taxon>
        <taxon>Bacillati</taxon>
        <taxon>Actinomycetota</taxon>
        <taxon>Actinomycetes</taxon>
        <taxon>Micrococcales</taxon>
        <taxon>Dermabacteraceae</taxon>
        <taxon>Brachybacterium</taxon>
    </lineage>
</organism>
<gene>
    <name evidence="1" type="ORF">ACFPK8_18865</name>
</gene>
<evidence type="ECO:0000313" key="1">
    <source>
        <dbReference type="EMBL" id="MFC5299581.1"/>
    </source>
</evidence>
<name>A0ABW0FLA5_9MICO</name>
<reference evidence="2" key="1">
    <citation type="journal article" date="2019" name="Int. J. Syst. Evol. Microbiol.">
        <title>The Global Catalogue of Microorganisms (GCM) 10K type strain sequencing project: providing services to taxonomists for standard genome sequencing and annotation.</title>
        <authorList>
            <consortium name="The Broad Institute Genomics Platform"/>
            <consortium name="The Broad Institute Genome Sequencing Center for Infectious Disease"/>
            <person name="Wu L."/>
            <person name="Ma J."/>
        </authorList>
    </citation>
    <scope>NUCLEOTIDE SEQUENCE [LARGE SCALE GENOMIC DNA]</scope>
    <source>
        <strain evidence="2">CGMCC 1.16455</strain>
    </source>
</reference>
<sequence length="244" mass="24912">MIAGSSGVAVLVVIALVVVVAALVQRGGPTTTGTATAADAEARAIAARAQADAEAGYAEQAEPFEERAAERQAAIETVLGAPIDQTWYIECSGIPGAEGGPAEQLCSLTEVTTYAMEWSDPTAAVDEMVAALESADDSSWTPLSAPLGEAPHGMVAESDDGYASVREPGFAPEVGHTPVTGLFPDGVLAKHPVAAQEPPRGSGTAEVRVRTDISRSDIGCDPLEDGRCGSLLTAPAMPHVDGFS</sequence>
<dbReference type="RefSeq" id="WP_193115942.1">
    <property type="nucleotide sequence ID" value="NZ_BAAAIR010000050.1"/>
</dbReference>
<dbReference type="EMBL" id="JBHSLN010000089">
    <property type="protein sequence ID" value="MFC5299581.1"/>
    <property type="molecule type" value="Genomic_DNA"/>
</dbReference>
<comment type="caution">
    <text evidence="1">The sequence shown here is derived from an EMBL/GenBank/DDBJ whole genome shotgun (WGS) entry which is preliminary data.</text>
</comment>
<proteinExistence type="predicted"/>
<accession>A0ABW0FLA5</accession>
<keyword evidence="2" id="KW-1185">Reference proteome</keyword>